<dbReference type="GO" id="GO:0005524">
    <property type="term" value="F:ATP binding"/>
    <property type="evidence" value="ECO:0007669"/>
    <property type="project" value="UniProtKB-UniRule"/>
</dbReference>
<dbReference type="GO" id="GO:0050515">
    <property type="term" value="F:4-(cytidine 5'-diphospho)-2-C-methyl-D-erythritol kinase activity"/>
    <property type="evidence" value="ECO:0007669"/>
    <property type="project" value="UniProtKB-UniRule"/>
</dbReference>
<keyword evidence="5 6" id="KW-0067">ATP-binding</keyword>
<keyword evidence="4 6" id="KW-0418">Kinase</keyword>
<feature type="binding site" evidence="6">
    <location>
        <begin position="94"/>
        <end position="104"/>
    </location>
    <ligand>
        <name>ATP</name>
        <dbReference type="ChEBI" id="CHEBI:30616"/>
    </ligand>
</feature>
<feature type="domain" description="GHMP kinase N-terminal" evidence="7">
    <location>
        <begin position="67"/>
        <end position="131"/>
    </location>
</feature>
<dbReference type="InterPro" id="IPR004424">
    <property type="entry name" value="IspE"/>
</dbReference>
<dbReference type="Gene3D" id="3.30.70.890">
    <property type="entry name" value="GHMP kinase, C-terminal domain"/>
    <property type="match status" value="1"/>
</dbReference>
<dbReference type="PANTHER" id="PTHR43527">
    <property type="entry name" value="4-DIPHOSPHOCYTIDYL-2-C-METHYL-D-ERYTHRITOL KINASE, CHLOROPLASTIC"/>
    <property type="match status" value="1"/>
</dbReference>
<comment type="similarity">
    <text evidence="6">Belongs to the GHMP kinase family. IspE subfamily.</text>
</comment>
<dbReference type="AlphaFoldDB" id="E3CY94"/>
<evidence type="ECO:0000256" key="3">
    <source>
        <dbReference type="ARBA" id="ARBA00022741"/>
    </source>
</evidence>
<evidence type="ECO:0000256" key="4">
    <source>
        <dbReference type="ARBA" id="ARBA00022777"/>
    </source>
</evidence>
<dbReference type="UniPathway" id="UPA00056">
    <property type="reaction ID" value="UER00094"/>
</dbReference>
<evidence type="ECO:0000256" key="5">
    <source>
        <dbReference type="ARBA" id="ARBA00022840"/>
    </source>
</evidence>
<name>E3CY94_9BACT</name>
<dbReference type="SUPFAM" id="SSF55060">
    <property type="entry name" value="GHMP Kinase, C-terminal domain"/>
    <property type="match status" value="1"/>
</dbReference>
<dbReference type="PaxDb" id="584708-Apau_1201"/>
<dbReference type="EMBL" id="CM001022">
    <property type="protein sequence ID" value="EFQ23627.1"/>
    <property type="molecule type" value="Genomic_DNA"/>
</dbReference>
<dbReference type="EC" id="2.7.1.148" evidence="6"/>
<proteinExistence type="inferred from homology"/>
<dbReference type="GO" id="GO:0016114">
    <property type="term" value="P:terpenoid biosynthetic process"/>
    <property type="evidence" value="ECO:0007669"/>
    <property type="project" value="InterPro"/>
</dbReference>
<accession>E3CY94</accession>
<keyword evidence="6" id="KW-0414">Isoprene biosynthesis</keyword>
<sequence>MEWIEPCPLKVNLCLGVGHLQADGYHEVETLFWRLPSPEILTIREINVNNVRDRIFRSGDPFAGEHLVRRALDLLRRHGAVLPPLEIGCSKVVPAGGGVGGGSGNAAALIRWARRYGFASLLPEETGELGSDVPFLADGAPLAWGGGRGERLLPLSPGVQAKGFLVFPRWVSCTAEAYGRLDALREACGLSQELPDREEGERILSDLRERRVVGLLPNDFVSVSESLHGEYREAWALAEWAGALAWGLCGSGSGWFVVLDPRADATSLGQVLGRLSWVRRLVAWEG</sequence>
<comment type="function">
    <text evidence="6">Catalyzes the phosphorylation of the position 2 hydroxy group of 4-diphosphocytidyl-2C-methyl-D-erythritol.</text>
</comment>
<reference evidence="8 9" key="1">
    <citation type="journal article" date="2010" name="Stand. Genomic Sci.">
        <title>Non-contiguous finished genome sequence of Aminomonas paucivorans type strain (GLU-3).</title>
        <authorList>
            <person name="Pitluck S."/>
            <person name="Yasawong M."/>
            <person name="Held B."/>
            <person name="Lapidus A."/>
            <person name="Nolan M."/>
            <person name="Copeland A."/>
            <person name="Lucas S."/>
            <person name="Del Rio T.G."/>
            <person name="Tice H."/>
            <person name="Cheng J.F."/>
            <person name="Chertkov O."/>
            <person name="Goodwin L."/>
            <person name="Tapia R."/>
            <person name="Han C."/>
            <person name="Liolios K."/>
            <person name="Ivanova N."/>
            <person name="Mavromatis K."/>
            <person name="Ovchinnikova G."/>
            <person name="Pati A."/>
            <person name="Chen A."/>
            <person name="Palaniappan K."/>
            <person name="Land M."/>
            <person name="Hauser L."/>
            <person name="Chang Y.J."/>
            <person name="Jeffries C.D."/>
            <person name="Pukall R."/>
            <person name="Spring S."/>
            <person name="Rohde M."/>
            <person name="Sikorski J."/>
            <person name="Goker M."/>
            <person name="Woyke T."/>
            <person name="Bristow J."/>
            <person name="Eisen J.A."/>
            <person name="Markowitz V."/>
            <person name="Hugenholtz P."/>
            <person name="Kyrpides N.C."/>
            <person name="Klenk H.P."/>
        </authorList>
    </citation>
    <scope>NUCLEOTIDE SEQUENCE [LARGE SCALE GENOMIC DNA]</scope>
    <source>
        <strain evidence="8 9">DSM 12260</strain>
    </source>
</reference>
<keyword evidence="2 6" id="KW-0808">Transferase</keyword>
<evidence type="ECO:0000256" key="6">
    <source>
        <dbReference type="HAMAP-Rule" id="MF_00061"/>
    </source>
</evidence>
<dbReference type="PANTHER" id="PTHR43527:SF2">
    <property type="entry name" value="4-DIPHOSPHOCYTIDYL-2-C-METHYL-D-ERYTHRITOL KINASE, CHLOROPLASTIC"/>
    <property type="match status" value="1"/>
</dbReference>
<evidence type="ECO:0000256" key="2">
    <source>
        <dbReference type="ARBA" id="ARBA00022679"/>
    </source>
</evidence>
<dbReference type="STRING" id="584708.Apau_1201"/>
<dbReference type="Gene3D" id="3.30.230.10">
    <property type="match status" value="1"/>
</dbReference>
<feature type="active site" evidence="6">
    <location>
        <position position="132"/>
    </location>
</feature>
<feature type="active site" evidence="6">
    <location>
        <position position="10"/>
    </location>
</feature>
<keyword evidence="3 6" id="KW-0547">Nucleotide-binding</keyword>
<evidence type="ECO:0000313" key="9">
    <source>
        <dbReference type="Proteomes" id="UP000005096"/>
    </source>
</evidence>
<dbReference type="eggNOG" id="COG1947">
    <property type="taxonomic scope" value="Bacteria"/>
</dbReference>
<keyword evidence="9" id="KW-1185">Reference proteome</keyword>
<comment type="pathway">
    <text evidence="6">Isoprenoid biosynthesis; isopentenyl diphosphate biosynthesis via DXP pathway; isopentenyl diphosphate from 1-deoxy-D-xylulose 5-phosphate: step 3/6.</text>
</comment>
<dbReference type="GO" id="GO:0019288">
    <property type="term" value="P:isopentenyl diphosphate biosynthetic process, methylerythritol 4-phosphate pathway"/>
    <property type="evidence" value="ECO:0007669"/>
    <property type="project" value="UniProtKB-UniRule"/>
</dbReference>
<comment type="catalytic activity">
    <reaction evidence="6">
        <text>4-CDP-2-C-methyl-D-erythritol + ATP = 4-CDP-2-C-methyl-D-erythritol 2-phosphate + ADP + H(+)</text>
        <dbReference type="Rhea" id="RHEA:18437"/>
        <dbReference type="ChEBI" id="CHEBI:15378"/>
        <dbReference type="ChEBI" id="CHEBI:30616"/>
        <dbReference type="ChEBI" id="CHEBI:57823"/>
        <dbReference type="ChEBI" id="CHEBI:57919"/>
        <dbReference type="ChEBI" id="CHEBI:456216"/>
        <dbReference type="EC" id="2.7.1.148"/>
    </reaction>
</comment>
<evidence type="ECO:0000256" key="1">
    <source>
        <dbReference type="ARBA" id="ARBA00017473"/>
    </source>
</evidence>
<dbReference type="InterPro" id="IPR020568">
    <property type="entry name" value="Ribosomal_Su5_D2-typ_SF"/>
</dbReference>
<evidence type="ECO:0000313" key="8">
    <source>
        <dbReference type="EMBL" id="EFQ23627.1"/>
    </source>
</evidence>
<evidence type="ECO:0000259" key="7">
    <source>
        <dbReference type="Pfam" id="PF00288"/>
    </source>
</evidence>
<dbReference type="HOGENOM" id="CLU_053057_1_1_0"/>
<protein>
    <recommendedName>
        <fullName evidence="1 6">4-diphosphocytidyl-2-C-methyl-D-erythritol kinase</fullName>
        <shortName evidence="6">CMK</shortName>
        <ecNumber evidence="6">2.7.1.148</ecNumber>
    </recommendedName>
    <alternativeName>
        <fullName evidence="6">4-(cytidine-5'-diphospho)-2-C-methyl-D-erythritol kinase</fullName>
    </alternativeName>
</protein>
<dbReference type="HAMAP" id="MF_00061">
    <property type="entry name" value="IspE"/>
    <property type="match status" value="1"/>
</dbReference>
<dbReference type="InterPro" id="IPR014721">
    <property type="entry name" value="Ribsml_uS5_D2-typ_fold_subgr"/>
</dbReference>
<gene>
    <name evidence="6" type="primary">ispE</name>
    <name evidence="8" type="ORF">Apau_1201</name>
</gene>
<dbReference type="InterPro" id="IPR036554">
    <property type="entry name" value="GHMP_kinase_C_sf"/>
</dbReference>
<dbReference type="Proteomes" id="UP000005096">
    <property type="component" value="Chromosome"/>
</dbReference>
<dbReference type="Pfam" id="PF00288">
    <property type="entry name" value="GHMP_kinases_N"/>
    <property type="match status" value="1"/>
</dbReference>
<dbReference type="SUPFAM" id="SSF54211">
    <property type="entry name" value="Ribosomal protein S5 domain 2-like"/>
    <property type="match status" value="1"/>
</dbReference>
<organism evidence="8 9">
    <name type="scientific">Aminomonas paucivorans DSM 12260</name>
    <dbReference type="NCBI Taxonomy" id="584708"/>
    <lineage>
        <taxon>Bacteria</taxon>
        <taxon>Thermotogati</taxon>
        <taxon>Synergistota</taxon>
        <taxon>Synergistia</taxon>
        <taxon>Synergistales</taxon>
        <taxon>Synergistaceae</taxon>
        <taxon>Aminomonas</taxon>
    </lineage>
</organism>
<dbReference type="InterPro" id="IPR006204">
    <property type="entry name" value="GHMP_kinase_N_dom"/>
</dbReference>